<dbReference type="InterPro" id="IPR027417">
    <property type="entry name" value="P-loop_NTPase"/>
</dbReference>
<dbReference type="Pfam" id="PF00005">
    <property type="entry name" value="ABC_tran"/>
    <property type="match status" value="2"/>
</dbReference>
<keyword evidence="5" id="KW-0547">Nucleotide-binding</keyword>
<evidence type="ECO:0000256" key="4">
    <source>
        <dbReference type="ARBA" id="ARBA00022475"/>
    </source>
</evidence>
<keyword evidence="4" id="KW-1003">Cell membrane</keyword>
<evidence type="ECO:0000256" key="3">
    <source>
        <dbReference type="ARBA" id="ARBA00022448"/>
    </source>
</evidence>
<sequence>MGGDFLGYLEIEDLSFQYAGSEKKVLNNVSFSVNQGDFILICGASGSGKSTLLKMLKPQLTPSGTKIGEIYLNKENLSTIPDVFSASKIGYVMQNPENQIVTDKGWHELAFGLENIGLTPSEIKNRIAEMVNFLGIPELVEAQTKDLSGGQKQLLNLASVLVMRPDVLILDEPTTQLDPIAAQNFVDILVRLNREMGLTIVLAEHSLESVFSLVSKVVLLDKGQVIFSEEPANISQGIQSSKLDLTRFILSLPSAVQIYLESGQSGKTPITVIDGKRFLAQHFSSRRDKQNKNKIQQVKNNQNTSVQLKNCWFRYEKNSRDILAGIDFDLYEGEIFSLVGGNGTGKTTLLKVIAGIQKCYLGKVTLFNQPIKKMQQLIGYLPQNPQTMFIRDSVVDDYKNYLLNQKVDEQEQQKLIEKITDALDIKEILTEHPLDLSGGECQRAALGKLLLADPQVLLLDEPTKGIDNYGKKELIRLLKKLSLEGKTILVVTHDLDFSAELSDRCGLFFQNDVLTTGIPNEFFSHQTFYTTAASRISRETFSELVTTDQVIAAYIEAKGVADE</sequence>
<evidence type="ECO:0000313" key="11">
    <source>
        <dbReference type="Proteomes" id="UP000094764"/>
    </source>
</evidence>
<evidence type="ECO:0000256" key="5">
    <source>
        <dbReference type="ARBA" id="ARBA00022741"/>
    </source>
</evidence>
<comment type="similarity">
    <text evidence="2">Belongs to the ABC transporter superfamily.</text>
</comment>
<evidence type="ECO:0000259" key="9">
    <source>
        <dbReference type="PROSITE" id="PS50893"/>
    </source>
</evidence>
<evidence type="ECO:0000256" key="1">
    <source>
        <dbReference type="ARBA" id="ARBA00004202"/>
    </source>
</evidence>
<dbReference type="STRING" id="903983.BCR23_04960"/>
<dbReference type="InterPro" id="IPR050095">
    <property type="entry name" value="ECF_ABC_transporter_ATP-bd"/>
</dbReference>
<organism evidence="10 11">
    <name type="scientific">Enterococcus quebecensis</name>
    <dbReference type="NCBI Taxonomy" id="903983"/>
    <lineage>
        <taxon>Bacteria</taxon>
        <taxon>Bacillati</taxon>
        <taxon>Bacillota</taxon>
        <taxon>Bacilli</taxon>
        <taxon>Lactobacillales</taxon>
        <taxon>Enterococcaceae</taxon>
        <taxon>Enterococcus</taxon>
    </lineage>
</organism>
<protein>
    <recommendedName>
        <fullName evidence="9">ABC transporter domain-containing protein</fullName>
    </recommendedName>
</protein>
<dbReference type="PROSITE" id="PS50893">
    <property type="entry name" value="ABC_TRANSPORTER_2"/>
    <property type="match status" value="2"/>
</dbReference>
<dbReference type="PROSITE" id="PS00211">
    <property type="entry name" value="ABC_TRANSPORTER_1"/>
    <property type="match status" value="2"/>
</dbReference>
<dbReference type="GO" id="GO:0005524">
    <property type="term" value="F:ATP binding"/>
    <property type="evidence" value="ECO:0007669"/>
    <property type="project" value="UniProtKB-KW"/>
</dbReference>
<keyword evidence="8" id="KW-0472">Membrane</keyword>
<keyword evidence="7" id="KW-1278">Translocase</keyword>
<dbReference type="CDD" id="cd03225">
    <property type="entry name" value="ABC_cobalt_CbiO_domain1"/>
    <property type="match status" value="2"/>
</dbReference>
<accession>A0A1E5GU95</accession>
<dbReference type="GO" id="GO:0016887">
    <property type="term" value="F:ATP hydrolysis activity"/>
    <property type="evidence" value="ECO:0007669"/>
    <property type="project" value="InterPro"/>
</dbReference>
<dbReference type="PANTHER" id="PTHR43553">
    <property type="entry name" value="HEAVY METAL TRANSPORTER"/>
    <property type="match status" value="1"/>
</dbReference>
<dbReference type="Proteomes" id="UP000094764">
    <property type="component" value="Unassembled WGS sequence"/>
</dbReference>
<dbReference type="SMART" id="SM00382">
    <property type="entry name" value="AAA"/>
    <property type="match status" value="2"/>
</dbReference>
<dbReference type="SUPFAM" id="SSF52540">
    <property type="entry name" value="P-loop containing nucleoside triphosphate hydrolases"/>
    <property type="match status" value="2"/>
</dbReference>
<dbReference type="EMBL" id="MIKB01000013">
    <property type="protein sequence ID" value="OEG16239.1"/>
    <property type="molecule type" value="Genomic_DNA"/>
</dbReference>
<dbReference type="AlphaFoldDB" id="A0A1E5GU95"/>
<gene>
    <name evidence="10" type="ORF">BCR23_04960</name>
</gene>
<dbReference type="InterPro" id="IPR003593">
    <property type="entry name" value="AAA+_ATPase"/>
</dbReference>
<comment type="caution">
    <text evidence="10">The sequence shown here is derived from an EMBL/GenBank/DDBJ whole genome shotgun (WGS) entry which is preliminary data.</text>
</comment>
<evidence type="ECO:0000256" key="7">
    <source>
        <dbReference type="ARBA" id="ARBA00022967"/>
    </source>
</evidence>
<name>A0A1E5GU95_9ENTE</name>
<evidence type="ECO:0000256" key="2">
    <source>
        <dbReference type="ARBA" id="ARBA00005417"/>
    </source>
</evidence>
<keyword evidence="6" id="KW-0067">ATP-binding</keyword>
<dbReference type="NCBIfam" id="NF010167">
    <property type="entry name" value="PRK13648.1"/>
    <property type="match status" value="2"/>
</dbReference>
<dbReference type="InterPro" id="IPR015856">
    <property type="entry name" value="ABC_transpr_CbiO/EcfA_su"/>
</dbReference>
<evidence type="ECO:0000313" key="10">
    <source>
        <dbReference type="EMBL" id="OEG16239.1"/>
    </source>
</evidence>
<evidence type="ECO:0000256" key="6">
    <source>
        <dbReference type="ARBA" id="ARBA00022840"/>
    </source>
</evidence>
<keyword evidence="3" id="KW-0813">Transport</keyword>
<keyword evidence="11" id="KW-1185">Reference proteome</keyword>
<evidence type="ECO:0000256" key="8">
    <source>
        <dbReference type="ARBA" id="ARBA00023136"/>
    </source>
</evidence>
<proteinExistence type="inferred from homology"/>
<dbReference type="InterPro" id="IPR003439">
    <property type="entry name" value="ABC_transporter-like_ATP-bd"/>
</dbReference>
<reference evidence="11" key="1">
    <citation type="submission" date="2016-09" db="EMBL/GenBank/DDBJ databases">
        <authorList>
            <person name="Gulvik C.A."/>
        </authorList>
    </citation>
    <scope>NUCLEOTIDE SEQUENCE [LARGE SCALE GENOMIC DNA]</scope>
    <source>
        <strain evidence="11">LMG 26306</strain>
    </source>
</reference>
<dbReference type="GO" id="GO:0042626">
    <property type="term" value="F:ATPase-coupled transmembrane transporter activity"/>
    <property type="evidence" value="ECO:0007669"/>
    <property type="project" value="TreeGrafter"/>
</dbReference>
<dbReference type="InterPro" id="IPR017871">
    <property type="entry name" value="ABC_transporter-like_CS"/>
</dbReference>
<dbReference type="GO" id="GO:0043190">
    <property type="term" value="C:ATP-binding cassette (ABC) transporter complex"/>
    <property type="evidence" value="ECO:0007669"/>
    <property type="project" value="TreeGrafter"/>
</dbReference>
<dbReference type="Gene3D" id="3.40.50.300">
    <property type="entry name" value="P-loop containing nucleotide triphosphate hydrolases"/>
    <property type="match status" value="2"/>
</dbReference>
<comment type="subcellular location">
    <subcellularLocation>
        <location evidence="1">Cell membrane</location>
        <topology evidence="1">Peripheral membrane protein</topology>
    </subcellularLocation>
</comment>
<feature type="domain" description="ABC transporter" evidence="9">
    <location>
        <begin position="306"/>
        <end position="535"/>
    </location>
</feature>
<feature type="domain" description="ABC transporter" evidence="9">
    <location>
        <begin position="9"/>
        <end position="247"/>
    </location>
</feature>